<evidence type="ECO:0000256" key="6">
    <source>
        <dbReference type="ARBA" id="ARBA00023315"/>
    </source>
</evidence>
<evidence type="ECO:0000256" key="1">
    <source>
        <dbReference type="ARBA" id="ARBA00004978"/>
    </source>
</evidence>
<dbReference type="Pfam" id="PF00583">
    <property type="entry name" value="Acetyltransf_1"/>
    <property type="match status" value="1"/>
</dbReference>
<comment type="catalytic activity">
    <reaction evidence="7 8">
        <text>L-2,4-diaminobutanoate + acetyl-CoA = (2S)-4-acetamido-2-aminobutanoate + CoA + H(+)</text>
        <dbReference type="Rhea" id="RHEA:16901"/>
        <dbReference type="ChEBI" id="CHEBI:15378"/>
        <dbReference type="ChEBI" id="CHEBI:57287"/>
        <dbReference type="ChEBI" id="CHEBI:57288"/>
        <dbReference type="ChEBI" id="CHEBI:58761"/>
        <dbReference type="ChEBI" id="CHEBI:58929"/>
        <dbReference type="EC" id="2.3.1.178"/>
    </reaction>
</comment>
<dbReference type="CDD" id="cd04301">
    <property type="entry name" value="NAT_SF"/>
    <property type="match status" value="1"/>
</dbReference>
<evidence type="ECO:0000256" key="8">
    <source>
        <dbReference type="RuleBase" id="RU365045"/>
    </source>
</evidence>
<dbReference type="EMBL" id="JBHRYN010000012">
    <property type="protein sequence ID" value="MFC3702375.1"/>
    <property type="molecule type" value="Genomic_DNA"/>
</dbReference>
<gene>
    <name evidence="8 10" type="primary">ectA</name>
    <name evidence="10" type="ORF">ACFOND_12050</name>
</gene>
<dbReference type="InterPro" id="IPR012772">
    <property type="entry name" value="Ectoine_EctA"/>
</dbReference>
<dbReference type="EC" id="2.3.1.178" evidence="3 8"/>
<dbReference type="InterPro" id="IPR000182">
    <property type="entry name" value="GNAT_dom"/>
</dbReference>
<keyword evidence="6 8" id="KW-0012">Acyltransferase</keyword>
<reference evidence="11" key="1">
    <citation type="journal article" date="2019" name="Int. J. Syst. Evol. Microbiol.">
        <title>The Global Catalogue of Microorganisms (GCM) 10K type strain sequencing project: providing services to taxonomists for standard genome sequencing and annotation.</title>
        <authorList>
            <consortium name="The Broad Institute Genomics Platform"/>
            <consortium name="The Broad Institute Genome Sequencing Center for Infectious Disease"/>
            <person name="Wu L."/>
            <person name="Ma J."/>
        </authorList>
    </citation>
    <scope>NUCLEOTIDE SEQUENCE [LARGE SCALE GENOMIC DNA]</scope>
    <source>
        <strain evidence="11">CECT 8288</strain>
    </source>
</reference>
<evidence type="ECO:0000256" key="2">
    <source>
        <dbReference type="ARBA" id="ARBA00010712"/>
    </source>
</evidence>
<evidence type="ECO:0000256" key="3">
    <source>
        <dbReference type="ARBA" id="ARBA00012355"/>
    </source>
</evidence>
<evidence type="ECO:0000256" key="7">
    <source>
        <dbReference type="ARBA" id="ARBA00048924"/>
    </source>
</evidence>
<dbReference type="GO" id="GO:0033816">
    <property type="term" value="F:diaminobutyrate acetyltransferase activity"/>
    <property type="evidence" value="ECO:0007669"/>
    <property type="project" value="UniProtKB-EC"/>
</dbReference>
<dbReference type="InterPro" id="IPR016181">
    <property type="entry name" value="Acyl_CoA_acyltransferase"/>
</dbReference>
<feature type="domain" description="N-acetyltransferase" evidence="9">
    <location>
        <begin position="5"/>
        <end position="163"/>
    </location>
</feature>
<sequence length="163" mass="18219">MSKEIELKAPESRDGNAVHQLIARCKPLDENSVYCNLLQCDHFANTSVVGKRDEAVVGFVSGYRIPSRMNTLFVWQVAVDSGERGTGLASKMLGHLLERDSMNGVSMLETTITKDNDASWALFNRLAKRMNAPLEKTHHYEADAHFNGAHDTEWLVRIGPFNS</sequence>
<dbReference type="NCBIfam" id="TIGR02406">
    <property type="entry name" value="ectoine_EctA"/>
    <property type="match status" value="1"/>
</dbReference>
<accession>A0ABV7WSW5</accession>
<evidence type="ECO:0000259" key="9">
    <source>
        <dbReference type="PROSITE" id="PS51186"/>
    </source>
</evidence>
<organism evidence="10 11">
    <name type="scientific">Reinekea marina</name>
    <dbReference type="NCBI Taxonomy" id="1310421"/>
    <lineage>
        <taxon>Bacteria</taxon>
        <taxon>Pseudomonadati</taxon>
        <taxon>Pseudomonadota</taxon>
        <taxon>Gammaproteobacteria</taxon>
        <taxon>Oceanospirillales</taxon>
        <taxon>Saccharospirillaceae</taxon>
        <taxon>Reinekea</taxon>
    </lineage>
</organism>
<proteinExistence type="inferred from homology"/>
<comment type="function">
    <text evidence="8">Catalyzes the acetylation of L-2,4-diaminobutyrate (DABA) to gamma-N-acetyl-alpha,gamma-diaminobutyric acid (ADABA) with acetyl coenzyme A.</text>
</comment>
<dbReference type="Gene3D" id="3.40.630.30">
    <property type="match status" value="1"/>
</dbReference>
<dbReference type="SUPFAM" id="SSF55729">
    <property type="entry name" value="Acyl-CoA N-acyltransferases (Nat)"/>
    <property type="match status" value="1"/>
</dbReference>
<evidence type="ECO:0000313" key="10">
    <source>
        <dbReference type="EMBL" id="MFC3702375.1"/>
    </source>
</evidence>
<keyword evidence="11" id="KW-1185">Reference proteome</keyword>
<comment type="caution">
    <text evidence="10">The sequence shown here is derived from an EMBL/GenBank/DDBJ whole genome shotgun (WGS) entry which is preliminary data.</text>
</comment>
<evidence type="ECO:0000313" key="11">
    <source>
        <dbReference type="Proteomes" id="UP001595710"/>
    </source>
</evidence>
<evidence type="ECO:0000256" key="4">
    <source>
        <dbReference type="ARBA" id="ARBA00017935"/>
    </source>
</evidence>
<comment type="pathway">
    <text evidence="1 8">Amine and polyamine biosynthesis; ectoine biosynthesis; L-ectoine from L-aspartate 4-semialdehyde: step 2/3.</text>
</comment>
<dbReference type="PROSITE" id="PS51186">
    <property type="entry name" value="GNAT"/>
    <property type="match status" value="1"/>
</dbReference>
<comment type="similarity">
    <text evidence="2 8">Belongs to the acetyltransferase family. EctA subfamily.</text>
</comment>
<dbReference type="RefSeq" id="WP_290281310.1">
    <property type="nucleotide sequence ID" value="NZ_JAUFQI010000001.1"/>
</dbReference>
<name>A0ABV7WSW5_9GAMM</name>
<evidence type="ECO:0000256" key="5">
    <source>
        <dbReference type="ARBA" id="ARBA00022679"/>
    </source>
</evidence>
<keyword evidence="5 8" id="KW-0808">Transferase</keyword>
<protein>
    <recommendedName>
        <fullName evidence="4 8">L-2,4-diaminobutyric acid acetyltransferase</fullName>
        <shortName evidence="8">DABA acetyltransferase</shortName>
        <ecNumber evidence="3 8">2.3.1.178</ecNumber>
    </recommendedName>
</protein>
<dbReference type="Proteomes" id="UP001595710">
    <property type="component" value="Unassembled WGS sequence"/>
</dbReference>